<evidence type="ECO:0000256" key="12">
    <source>
        <dbReference type="SAM" id="Phobius"/>
    </source>
</evidence>
<evidence type="ECO:0000256" key="3">
    <source>
        <dbReference type="ARBA" id="ARBA00022679"/>
    </source>
</evidence>
<feature type="binding site" evidence="9">
    <location>
        <begin position="225"/>
        <end position="231"/>
    </location>
    <ligand>
        <name>S-adenosyl-L-methionine</name>
        <dbReference type="ChEBI" id="CHEBI:59789"/>
    </ligand>
</feature>
<keyword evidence="3 9" id="KW-0808">Transferase</keyword>
<evidence type="ECO:0000256" key="9">
    <source>
        <dbReference type="PROSITE-ProRule" id="PRU01023"/>
    </source>
</evidence>
<keyword evidence="7 10" id="KW-1133">Transmembrane helix</keyword>
<dbReference type="Gene3D" id="3.40.50.150">
    <property type="entry name" value="Vaccinia Virus protein VP39"/>
    <property type="match status" value="1"/>
</dbReference>
<dbReference type="InterPro" id="IPR048889">
    <property type="entry name" value="NSUN5_RCM1_N"/>
</dbReference>
<evidence type="ECO:0000313" key="16">
    <source>
        <dbReference type="Proteomes" id="UP001583172"/>
    </source>
</evidence>
<feature type="binding site" evidence="9">
    <location>
        <position position="266"/>
    </location>
    <ligand>
        <name>S-adenosyl-L-methionine</name>
        <dbReference type="ChEBI" id="CHEBI:59789"/>
    </ligand>
</feature>
<dbReference type="PRINTS" id="PR02008">
    <property type="entry name" value="RCMTFAMILY"/>
</dbReference>
<feature type="binding site" evidence="9">
    <location>
        <position position="315"/>
    </location>
    <ligand>
        <name>S-adenosyl-L-methionine</name>
        <dbReference type="ChEBI" id="CHEBI:59789"/>
    </ligand>
</feature>
<dbReference type="InterPro" id="IPR049560">
    <property type="entry name" value="MeTrfase_RsmB-F_NOP2_cat"/>
</dbReference>
<dbReference type="InterPro" id="IPR033118">
    <property type="entry name" value="EXPERA"/>
</dbReference>
<evidence type="ECO:0000256" key="10">
    <source>
        <dbReference type="PROSITE-ProRule" id="PRU01087"/>
    </source>
</evidence>
<keyword evidence="5 10" id="KW-0812">Transmembrane</keyword>
<feature type="region of interest" description="Disordered" evidence="11">
    <location>
        <begin position="334"/>
        <end position="390"/>
    </location>
</feature>
<evidence type="ECO:0000256" key="2">
    <source>
        <dbReference type="ARBA" id="ARBA00022603"/>
    </source>
</evidence>
<dbReference type="PROSITE" id="PS51686">
    <property type="entry name" value="SAM_MT_RSMB_NOP"/>
    <property type="match status" value="1"/>
</dbReference>
<dbReference type="Pfam" id="PF01189">
    <property type="entry name" value="Methyltr_RsmB-F"/>
    <property type="match status" value="1"/>
</dbReference>
<evidence type="ECO:0000259" key="13">
    <source>
        <dbReference type="PROSITE" id="PS51686"/>
    </source>
</evidence>
<feature type="transmembrane region" description="Helical" evidence="12">
    <location>
        <begin position="518"/>
        <end position="537"/>
    </location>
</feature>
<dbReference type="Pfam" id="PF21148">
    <property type="entry name" value="NSUN5_fdxn-like"/>
    <property type="match status" value="1"/>
</dbReference>
<dbReference type="EMBL" id="JAZGSY010000174">
    <property type="protein sequence ID" value="KAL1839120.1"/>
    <property type="molecule type" value="Genomic_DNA"/>
</dbReference>
<comment type="similarity">
    <text evidence="9">Belongs to the class I-like SAM-binding methyltransferase superfamily. RsmB/NOP family.</text>
</comment>
<feature type="transmembrane region" description="Helical" evidence="12">
    <location>
        <begin position="646"/>
        <end position="668"/>
    </location>
</feature>
<organism evidence="15 16">
    <name type="scientific">Humicola insolens</name>
    <name type="common">Soft-rot fungus</name>
    <dbReference type="NCBI Taxonomy" id="85995"/>
    <lineage>
        <taxon>Eukaryota</taxon>
        <taxon>Fungi</taxon>
        <taxon>Dikarya</taxon>
        <taxon>Ascomycota</taxon>
        <taxon>Pezizomycotina</taxon>
        <taxon>Sordariomycetes</taxon>
        <taxon>Sordariomycetidae</taxon>
        <taxon>Sordariales</taxon>
        <taxon>Chaetomiaceae</taxon>
        <taxon>Mycothermus</taxon>
    </lineage>
</organism>
<feature type="domain" description="EXPERA" evidence="14">
    <location>
        <begin position="513"/>
        <end position="667"/>
    </location>
</feature>
<dbReference type="Gene3D" id="3.30.70.1170">
    <property type="entry name" value="Sun protein, domain 3"/>
    <property type="match status" value="1"/>
</dbReference>
<evidence type="ECO:0000256" key="6">
    <source>
        <dbReference type="ARBA" id="ARBA00022884"/>
    </source>
</evidence>
<protein>
    <submittedName>
        <fullName evidence="15">Uncharacterized protein</fullName>
    </submittedName>
</protein>
<gene>
    <name evidence="15" type="ORF">VTJ49DRAFT_1851</name>
</gene>
<keyword evidence="4 9" id="KW-0949">S-adenosyl-L-methionine</keyword>
<sequence>MSLYHETAAILAAPSSHGGSLKSRIFSDKSLKSPPAQVYALAFESSKWSAILKEVLTPALSILLVHDLLLSKKGIALPPSHGLRLAVEKHKARLQAEFTRARVRRKCATVDDLRVLVDAELGPAHPRWIRINALKATLDDQLDTTFRGFEVVPTVEEVVASANQGRKVICLDGHVPNLVAASPGIDFTKTEAYKSGAIILQDKASCFPAYLLDPRLEDGDVIDACSAPGNKTTHLAAILHERREGGGSVAWAPKQEHQQQRVLAFEKDKQRAEVLKKMVHKAGAGDVTAVHGGADFLQTDPDAPEFRRVGALLLDPSCSGSGIVGRDDAPVFHLPSVGGKGSSSSSSSSNGTVKMTTTNLGKRKRPGSGTTAPPQPQPPSTPQDSTSDPTRLASLSAFQLTLVQHAFRFPSARKITYSTCSIHAEENEHVVLAALASDVARSRGWRIQRRDEQVRGMLSTLHRYPPIQGYVPNEWPLPVILGAFGGLIGAFVLGWLALARWLSSGSKSGLSGADQFTVAWFSLCGFLHLFFEGYFVLNHATLASSQTLFSQLWKEYGLSDSRYLSSDPFMLCIEALTVLIWAPLSLTTATLTARASRRRSPAEQTARHLLQVIVCIGHLYGVALYYGTCGFAERMRGEVYSRPEFVYYWVYYAGMNAPWAVVPFWLLWRSAKAIQAAFGAMERLEEERKGK</sequence>
<keyword evidence="2 9" id="KW-0489">Methyltransferase</keyword>
<feature type="domain" description="SAM-dependent MTase RsmB/NOP-type" evidence="13">
    <location>
        <begin position="117"/>
        <end position="478"/>
    </location>
</feature>
<keyword evidence="8 10" id="KW-0472">Membrane</keyword>
<feature type="transmembrane region" description="Helical" evidence="12">
    <location>
        <begin position="475"/>
        <end position="498"/>
    </location>
</feature>
<dbReference type="SUPFAM" id="SSF53335">
    <property type="entry name" value="S-adenosyl-L-methionine-dependent methyltransferases"/>
    <property type="match status" value="1"/>
</dbReference>
<dbReference type="InterPro" id="IPR023267">
    <property type="entry name" value="RCMT"/>
</dbReference>
<keyword evidence="16" id="KW-1185">Reference proteome</keyword>
<dbReference type="PANTHER" id="PTHR22807:SF4">
    <property type="entry name" value="28S RRNA (CYTOSINE-C(5))-METHYLTRANSFERASE"/>
    <property type="match status" value="1"/>
</dbReference>
<evidence type="ECO:0000313" key="15">
    <source>
        <dbReference type="EMBL" id="KAL1839120.1"/>
    </source>
</evidence>
<keyword evidence="6 9" id="KW-0694">RNA-binding</keyword>
<evidence type="ECO:0000256" key="7">
    <source>
        <dbReference type="ARBA" id="ARBA00022989"/>
    </source>
</evidence>
<evidence type="ECO:0000256" key="1">
    <source>
        <dbReference type="ARBA" id="ARBA00004141"/>
    </source>
</evidence>
<proteinExistence type="inferred from homology"/>
<dbReference type="PROSITE" id="PS51751">
    <property type="entry name" value="EXPERA"/>
    <property type="match status" value="1"/>
</dbReference>
<feature type="transmembrane region" description="Helical" evidence="12">
    <location>
        <begin position="608"/>
        <end position="626"/>
    </location>
</feature>
<evidence type="ECO:0000259" key="14">
    <source>
        <dbReference type="PROSITE" id="PS51751"/>
    </source>
</evidence>
<feature type="transmembrane region" description="Helical" evidence="12">
    <location>
        <begin position="568"/>
        <end position="587"/>
    </location>
</feature>
<evidence type="ECO:0000256" key="4">
    <source>
        <dbReference type="ARBA" id="ARBA00022691"/>
    </source>
</evidence>
<name>A0ABR3VBD9_HUMIN</name>
<comment type="caution">
    <text evidence="9">Lacks conserved residue(s) required for the propagation of feature annotation.</text>
</comment>
<reference evidence="15 16" key="1">
    <citation type="journal article" date="2024" name="Commun. Biol.">
        <title>Comparative genomic analysis of thermophilic fungi reveals convergent evolutionary adaptations and gene losses.</title>
        <authorList>
            <person name="Steindorff A.S."/>
            <person name="Aguilar-Pontes M.V."/>
            <person name="Robinson A.J."/>
            <person name="Andreopoulos B."/>
            <person name="LaButti K."/>
            <person name="Kuo A."/>
            <person name="Mondo S."/>
            <person name="Riley R."/>
            <person name="Otillar R."/>
            <person name="Haridas S."/>
            <person name="Lipzen A."/>
            <person name="Grimwood J."/>
            <person name="Schmutz J."/>
            <person name="Clum A."/>
            <person name="Reid I.D."/>
            <person name="Moisan M.C."/>
            <person name="Butler G."/>
            <person name="Nguyen T.T.M."/>
            <person name="Dewar K."/>
            <person name="Conant G."/>
            <person name="Drula E."/>
            <person name="Henrissat B."/>
            <person name="Hansel C."/>
            <person name="Singer S."/>
            <person name="Hutchinson M.I."/>
            <person name="de Vries R.P."/>
            <person name="Natvig D.O."/>
            <person name="Powell A.J."/>
            <person name="Tsang A."/>
            <person name="Grigoriev I.V."/>
        </authorList>
    </citation>
    <scope>NUCLEOTIDE SEQUENCE [LARGE SCALE GENOMIC DNA]</scope>
    <source>
        <strain evidence="15 16">CBS 620.91</strain>
    </source>
</reference>
<dbReference type="InterPro" id="IPR049561">
    <property type="entry name" value="NSUN5_7_fdxn-like"/>
</dbReference>
<evidence type="ECO:0000256" key="8">
    <source>
        <dbReference type="ARBA" id="ARBA00023136"/>
    </source>
</evidence>
<evidence type="ECO:0000256" key="11">
    <source>
        <dbReference type="SAM" id="MobiDB-lite"/>
    </source>
</evidence>
<evidence type="ECO:0000256" key="5">
    <source>
        <dbReference type="ARBA" id="ARBA00022692"/>
    </source>
</evidence>
<dbReference type="InterPro" id="IPR001678">
    <property type="entry name" value="MeTrfase_RsmB-F_NOP2_dom"/>
</dbReference>
<dbReference type="Pfam" id="PF21153">
    <property type="entry name" value="NSUN5_N"/>
    <property type="match status" value="1"/>
</dbReference>
<comment type="subcellular location">
    <subcellularLocation>
        <location evidence="1">Membrane</location>
        <topology evidence="1">Multi-pass membrane protein</topology>
    </subcellularLocation>
</comment>
<feature type="active site" description="Nucleophile" evidence="9">
    <location>
        <position position="420"/>
    </location>
</feature>
<comment type="caution">
    <text evidence="15">The sequence shown here is derived from an EMBL/GenBank/DDBJ whole genome shotgun (WGS) entry which is preliminary data.</text>
</comment>
<dbReference type="InterPro" id="IPR029063">
    <property type="entry name" value="SAM-dependent_MTases_sf"/>
</dbReference>
<dbReference type="Pfam" id="PF05241">
    <property type="entry name" value="EBP"/>
    <property type="match status" value="1"/>
</dbReference>
<feature type="compositionally biased region" description="Polar residues" evidence="11">
    <location>
        <begin position="350"/>
        <end position="360"/>
    </location>
</feature>
<dbReference type="Proteomes" id="UP001583172">
    <property type="component" value="Unassembled WGS sequence"/>
</dbReference>
<accession>A0ABR3VBD9</accession>
<dbReference type="PANTHER" id="PTHR22807">
    <property type="entry name" value="NOP2 YEAST -RELATED NOL1/NOP2/FMU SUN DOMAIN-CONTAINING"/>
    <property type="match status" value="1"/>
</dbReference>